<organism evidence="2">
    <name type="scientific">Fervidicoccus fontis</name>
    <dbReference type="NCBI Taxonomy" id="683846"/>
    <lineage>
        <taxon>Archaea</taxon>
        <taxon>Thermoproteota</taxon>
        <taxon>Thermoprotei</taxon>
        <taxon>Fervidicoccales</taxon>
        <taxon>Fervidicoccaceae</taxon>
        <taxon>Fervidicoccus</taxon>
    </lineage>
</organism>
<gene>
    <name evidence="2" type="ORF">ENW83_05220</name>
</gene>
<evidence type="ECO:0000313" key="2">
    <source>
        <dbReference type="EMBL" id="HGZ60583.1"/>
    </source>
</evidence>
<dbReference type="EMBL" id="DTLS01000151">
    <property type="protein sequence ID" value="HGZ60583.1"/>
    <property type="molecule type" value="Genomic_DNA"/>
</dbReference>
<accession>A0A7J3SMM6</accession>
<feature type="transmembrane region" description="Helical" evidence="1">
    <location>
        <begin position="197"/>
        <end position="216"/>
    </location>
</feature>
<protein>
    <submittedName>
        <fullName evidence="2">Uncharacterized protein</fullName>
    </submittedName>
</protein>
<dbReference type="AlphaFoldDB" id="A0A7J3SMM6"/>
<comment type="caution">
    <text evidence="2">The sequence shown here is derived from an EMBL/GenBank/DDBJ whole genome shotgun (WGS) entry which is preliminary data.</text>
</comment>
<evidence type="ECO:0000256" key="1">
    <source>
        <dbReference type="SAM" id="Phobius"/>
    </source>
</evidence>
<keyword evidence="1" id="KW-0472">Membrane</keyword>
<keyword evidence="1" id="KW-1133">Transmembrane helix</keyword>
<name>A0A7J3SMM6_9CREN</name>
<sequence>MVRLLIATALLASLLLATIPQVHADNYQNIINNGNIAYDLLIYDSYDNMAAGNYLSNLTVFYKESPFPDITLTGSILGIPQEDLKSIIEMPSISHFRLSQQNISALMKNGRIEMNGWTISYGGKGIFQLSDGRFVEGIDVTISFASGSKSAMYDPSTGLLIMENFYISSQQGNVYVFFLEISSYGPVSGTKLPVEKLTILELFSFLIIALAAYSIFNRNKYRVL</sequence>
<keyword evidence="1" id="KW-0812">Transmembrane</keyword>
<reference evidence="2" key="1">
    <citation type="journal article" date="2020" name="mSystems">
        <title>Genome- and Community-Level Interaction Insights into Carbon Utilization and Element Cycling Functions of Hydrothermarchaeota in Hydrothermal Sediment.</title>
        <authorList>
            <person name="Zhou Z."/>
            <person name="Liu Y."/>
            <person name="Xu W."/>
            <person name="Pan J."/>
            <person name="Luo Z.H."/>
            <person name="Li M."/>
        </authorList>
    </citation>
    <scope>NUCLEOTIDE SEQUENCE [LARGE SCALE GENOMIC DNA]</scope>
    <source>
        <strain evidence="2">SpSt-885</strain>
    </source>
</reference>
<proteinExistence type="predicted"/>